<sequence>MVSLDLHLCSDPRSILVYPPSGRGSVNITKGDLARLAPGEYLNDTLIEFGLRLWLDDLRQVNPERIDEIYVFNSFFYKKLSDKKCEGYQDVRKWTAKVDIFSKKYLIIPVNEK</sequence>
<dbReference type="Proteomes" id="UP000814128">
    <property type="component" value="Unassembled WGS sequence"/>
</dbReference>
<keyword evidence="2" id="KW-1185">Reference proteome</keyword>
<gene>
    <name evidence="1" type="ORF">K488DRAFT_45060</name>
</gene>
<name>A0ACB8QSI8_9AGAM</name>
<accession>A0ACB8QSI8</accession>
<dbReference type="EMBL" id="MU273497">
    <property type="protein sequence ID" value="KAI0034653.1"/>
    <property type="molecule type" value="Genomic_DNA"/>
</dbReference>
<comment type="caution">
    <text evidence="1">The sequence shown here is derived from an EMBL/GenBank/DDBJ whole genome shotgun (WGS) entry which is preliminary data.</text>
</comment>
<proteinExistence type="predicted"/>
<evidence type="ECO:0000313" key="1">
    <source>
        <dbReference type="EMBL" id="KAI0034653.1"/>
    </source>
</evidence>
<reference evidence="1" key="1">
    <citation type="submission" date="2021-02" db="EMBL/GenBank/DDBJ databases">
        <authorList>
            <consortium name="DOE Joint Genome Institute"/>
            <person name="Ahrendt S."/>
            <person name="Looney B.P."/>
            <person name="Miyauchi S."/>
            <person name="Morin E."/>
            <person name="Drula E."/>
            <person name="Courty P.E."/>
            <person name="Chicoki N."/>
            <person name="Fauchery L."/>
            <person name="Kohler A."/>
            <person name="Kuo A."/>
            <person name="Labutti K."/>
            <person name="Pangilinan J."/>
            <person name="Lipzen A."/>
            <person name="Riley R."/>
            <person name="Andreopoulos W."/>
            <person name="He G."/>
            <person name="Johnson J."/>
            <person name="Barry K.W."/>
            <person name="Grigoriev I.V."/>
            <person name="Nagy L."/>
            <person name="Hibbett D."/>
            <person name="Henrissat B."/>
            <person name="Matheny P.B."/>
            <person name="Labbe J."/>
            <person name="Martin F."/>
        </authorList>
    </citation>
    <scope>NUCLEOTIDE SEQUENCE</scope>
    <source>
        <strain evidence="1">EC-137</strain>
    </source>
</reference>
<evidence type="ECO:0000313" key="2">
    <source>
        <dbReference type="Proteomes" id="UP000814128"/>
    </source>
</evidence>
<reference evidence="1" key="2">
    <citation type="journal article" date="2022" name="New Phytol.">
        <title>Evolutionary transition to the ectomycorrhizal habit in the genomes of a hyperdiverse lineage of mushroom-forming fungi.</title>
        <authorList>
            <person name="Looney B."/>
            <person name="Miyauchi S."/>
            <person name="Morin E."/>
            <person name="Drula E."/>
            <person name="Courty P.E."/>
            <person name="Kohler A."/>
            <person name="Kuo A."/>
            <person name="LaButti K."/>
            <person name="Pangilinan J."/>
            <person name="Lipzen A."/>
            <person name="Riley R."/>
            <person name="Andreopoulos W."/>
            <person name="He G."/>
            <person name="Johnson J."/>
            <person name="Nolan M."/>
            <person name="Tritt A."/>
            <person name="Barry K.W."/>
            <person name="Grigoriev I.V."/>
            <person name="Nagy L.G."/>
            <person name="Hibbett D."/>
            <person name="Henrissat B."/>
            <person name="Matheny P.B."/>
            <person name="Labbe J."/>
            <person name="Martin F.M."/>
        </authorList>
    </citation>
    <scope>NUCLEOTIDE SEQUENCE</scope>
    <source>
        <strain evidence="1">EC-137</strain>
    </source>
</reference>
<organism evidence="1 2">
    <name type="scientific">Vararia minispora EC-137</name>
    <dbReference type="NCBI Taxonomy" id="1314806"/>
    <lineage>
        <taxon>Eukaryota</taxon>
        <taxon>Fungi</taxon>
        <taxon>Dikarya</taxon>
        <taxon>Basidiomycota</taxon>
        <taxon>Agaricomycotina</taxon>
        <taxon>Agaricomycetes</taxon>
        <taxon>Russulales</taxon>
        <taxon>Lachnocladiaceae</taxon>
        <taxon>Vararia</taxon>
    </lineage>
</organism>
<protein>
    <submittedName>
        <fullName evidence="1">Uncharacterized protein</fullName>
    </submittedName>
</protein>